<comment type="caution">
    <text evidence="2">The sequence shown here is derived from an EMBL/GenBank/DDBJ whole genome shotgun (WGS) entry which is preliminary data.</text>
</comment>
<accession>A0A834JP02</accession>
<proteinExistence type="predicted"/>
<dbReference type="EMBL" id="JACSDZ010000011">
    <property type="protein sequence ID" value="KAF7392016.1"/>
    <property type="molecule type" value="Genomic_DNA"/>
</dbReference>
<dbReference type="Proteomes" id="UP000617340">
    <property type="component" value="Unassembled WGS sequence"/>
</dbReference>
<feature type="region of interest" description="Disordered" evidence="1">
    <location>
        <begin position="1"/>
        <end position="20"/>
    </location>
</feature>
<organism evidence="2 3">
    <name type="scientific">Vespula germanica</name>
    <name type="common">German yellow jacket</name>
    <name type="synonym">Paravespula germanica</name>
    <dbReference type="NCBI Taxonomy" id="30212"/>
    <lineage>
        <taxon>Eukaryota</taxon>
        <taxon>Metazoa</taxon>
        <taxon>Ecdysozoa</taxon>
        <taxon>Arthropoda</taxon>
        <taxon>Hexapoda</taxon>
        <taxon>Insecta</taxon>
        <taxon>Pterygota</taxon>
        <taxon>Neoptera</taxon>
        <taxon>Endopterygota</taxon>
        <taxon>Hymenoptera</taxon>
        <taxon>Apocrita</taxon>
        <taxon>Aculeata</taxon>
        <taxon>Vespoidea</taxon>
        <taxon>Vespidae</taxon>
        <taxon>Vespinae</taxon>
        <taxon>Vespula</taxon>
    </lineage>
</organism>
<protein>
    <submittedName>
        <fullName evidence="2">Uncharacterized protein</fullName>
    </submittedName>
</protein>
<keyword evidence="3" id="KW-1185">Reference proteome</keyword>
<reference evidence="2" key="1">
    <citation type="journal article" date="2020" name="G3 (Bethesda)">
        <title>High-Quality Assemblies for Three Invasive Social Wasps from the &lt;i&gt;Vespula&lt;/i&gt; Genus.</title>
        <authorList>
            <person name="Harrop T.W.R."/>
            <person name="Guhlin J."/>
            <person name="McLaughlin G.M."/>
            <person name="Permina E."/>
            <person name="Stockwell P."/>
            <person name="Gilligan J."/>
            <person name="Le Lec M.F."/>
            <person name="Gruber M.A.M."/>
            <person name="Quinn O."/>
            <person name="Lovegrove M."/>
            <person name="Duncan E.J."/>
            <person name="Remnant E.J."/>
            <person name="Van Eeckhoven J."/>
            <person name="Graham B."/>
            <person name="Knapp R.A."/>
            <person name="Langford K.W."/>
            <person name="Kronenberg Z."/>
            <person name="Press M.O."/>
            <person name="Eacker S.M."/>
            <person name="Wilson-Rankin E.E."/>
            <person name="Purcell J."/>
            <person name="Lester P.J."/>
            <person name="Dearden P.K."/>
        </authorList>
    </citation>
    <scope>NUCLEOTIDE SEQUENCE</scope>
    <source>
        <strain evidence="2">Linc-1</strain>
    </source>
</reference>
<sequence length="123" mass="13338">MVKNPRTVRIDPSKNSKAASHQHQRVLAAFSYSLQRGEVILSMDERGLATRNLKSSNFTGDLPLVVSSRQIQVFEADTNEKSRIEVFKNVGNVTSIVLIKMTAAEAAVAAATSKSIVHSKGGK</sequence>
<evidence type="ECO:0000313" key="3">
    <source>
        <dbReference type="Proteomes" id="UP000617340"/>
    </source>
</evidence>
<dbReference type="AlphaFoldDB" id="A0A834JP02"/>
<gene>
    <name evidence="2" type="ORF">HZH68_011559</name>
</gene>
<evidence type="ECO:0000256" key="1">
    <source>
        <dbReference type="SAM" id="MobiDB-lite"/>
    </source>
</evidence>
<evidence type="ECO:0000313" key="2">
    <source>
        <dbReference type="EMBL" id="KAF7392016.1"/>
    </source>
</evidence>
<name>A0A834JP02_VESGE</name>